<dbReference type="Proteomes" id="UP000076447">
    <property type="component" value="Unassembled WGS sequence"/>
</dbReference>
<evidence type="ECO:0000313" key="2">
    <source>
        <dbReference type="EMBL" id="KZM37210.1"/>
    </source>
</evidence>
<dbReference type="EMBL" id="LRIE01000019">
    <property type="protein sequence ID" value="KZM37210.1"/>
    <property type="molecule type" value="Genomic_DNA"/>
</dbReference>
<dbReference type="AlphaFoldDB" id="A0A163T7W8"/>
<sequence length="77" mass="8336">MSSTSEDRALDAVDLNESDVSSARISPRSRLTLEQEAEADVREGGDASKAPHSLADEERRATDGMSSGRSWDDPDEL</sequence>
<evidence type="ECO:0000313" key="3">
    <source>
        <dbReference type="Proteomes" id="UP000076447"/>
    </source>
</evidence>
<dbReference type="RefSeq" id="WP_068706619.1">
    <property type="nucleotide sequence ID" value="NZ_LRIE01000019.1"/>
</dbReference>
<accession>A0A163T7W8</accession>
<feature type="compositionally biased region" description="Basic and acidic residues" evidence="1">
    <location>
        <begin position="1"/>
        <end position="11"/>
    </location>
</feature>
<dbReference type="OrthoDB" id="5149691at2"/>
<name>A0A163T7W8_9CELL</name>
<dbReference type="PATRIC" id="fig|43678.3.peg.86"/>
<proteinExistence type="predicted"/>
<comment type="caution">
    <text evidence="2">The sequence shown here is derived from an EMBL/GenBank/DDBJ whole genome shotgun (WGS) entry which is preliminary data.</text>
</comment>
<gene>
    <name evidence="2" type="ORF">OJAG_00770</name>
</gene>
<organism evidence="2 3">
    <name type="scientific">Oerskovia enterophila</name>
    <dbReference type="NCBI Taxonomy" id="43678"/>
    <lineage>
        <taxon>Bacteria</taxon>
        <taxon>Bacillati</taxon>
        <taxon>Actinomycetota</taxon>
        <taxon>Actinomycetes</taxon>
        <taxon>Micrococcales</taxon>
        <taxon>Cellulomonadaceae</taxon>
        <taxon>Oerskovia</taxon>
    </lineage>
</organism>
<protein>
    <submittedName>
        <fullName evidence="2">Uncharacterized protein</fullName>
    </submittedName>
</protein>
<feature type="region of interest" description="Disordered" evidence="1">
    <location>
        <begin position="1"/>
        <end position="77"/>
    </location>
</feature>
<evidence type="ECO:0000256" key="1">
    <source>
        <dbReference type="SAM" id="MobiDB-lite"/>
    </source>
</evidence>
<reference evidence="2 3" key="1">
    <citation type="submission" date="2016-01" db="EMBL/GenBank/DDBJ databases">
        <title>Genome sequence of Oerskovia enterophila VJag, an agar and cellulose degrading bacterium.</title>
        <authorList>
            <person name="Poehlein A."/>
            <person name="Jag V."/>
            <person name="Bengelsdorf F."/>
            <person name="Duerre P."/>
            <person name="Daniel R."/>
        </authorList>
    </citation>
    <scope>NUCLEOTIDE SEQUENCE [LARGE SCALE GENOMIC DNA]</scope>
    <source>
        <strain evidence="2 3">VJag</strain>
    </source>
</reference>